<dbReference type="EC" id="2.3.1.51" evidence="4"/>
<dbReference type="PANTHER" id="PTHR10434">
    <property type="entry name" value="1-ACYL-SN-GLYCEROL-3-PHOSPHATE ACYLTRANSFERASE"/>
    <property type="match status" value="1"/>
</dbReference>
<feature type="transmembrane region" description="Helical" evidence="5">
    <location>
        <begin position="39"/>
        <end position="62"/>
    </location>
</feature>
<dbReference type="GO" id="GO:0006654">
    <property type="term" value="P:phosphatidic acid biosynthetic process"/>
    <property type="evidence" value="ECO:0007669"/>
    <property type="project" value="TreeGrafter"/>
</dbReference>
<dbReference type="InterPro" id="IPR004552">
    <property type="entry name" value="AGP_acyltrans"/>
</dbReference>
<proteinExistence type="inferred from homology"/>
<reference evidence="7" key="1">
    <citation type="journal article" date="2020" name="Stud. Mycol.">
        <title>101 Dothideomycetes genomes: a test case for predicting lifestyles and emergence of pathogens.</title>
        <authorList>
            <person name="Haridas S."/>
            <person name="Albert R."/>
            <person name="Binder M."/>
            <person name="Bloem J."/>
            <person name="Labutti K."/>
            <person name="Salamov A."/>
            <person name="Andreopoulos B."/>
            <person name="Baker S."/>
            <person name="Barry K."/>
            <person name="Bills G."/>
            <person name="Bluhm B."/>
            <person name="Cannon C."/>
            <person name="Castanera R."/>
            <person name="Culley D."/>
            <person name="Daum C."/>
            <person name="Ezra D."/>
            <person name="Gonzalez J."/>
            <person name="Henrissat B."/>
            <person name="Kuo A."/>
            <person name="Liang C."/>
            <person name="Lipzen A."/>
            <person name="Lutzoni F."/>
            <person name="Magnuson J."/>
            <person name="Mondo S."/>
            <person name="Nolan M."/>
            <person name="Ohm R."/>
            <person name="Pangilinan J."/>
            <person name="Park H.-J."/>
            <person name="Ramirez L."/>
            <person name="Alfaro M."/>
            <person name="Sun H."/>
            <person name="Tritt A."/>
            <person name="Yoshinaga Y."/>
            <person name="Zwiers L.-H."/>
            <person name="Turgeon B."/>
            <person name="Goodwin S."/>
            <person name="Spatafora J."/>
            <person name="Crous P."/>
            <person name="Grigoriev I."/>
        </authorList>
    </citation>
    <scope>NUCLEOTIDE SEQUENCE</scope>
    <source>
        <strain evidence="7">CBS 480.64</strain>
    </source>
</reference>
<comment type="domain">
    <text evidence="4">The HXXXXD motif is essential for acyltransferase activity and may constitute the binding site for the phosphate moiety of the glycerol-3-phosphate.</text>
</comment>
<keyword evidence="5" id="KW-0472">Membrane</keyword>
<keyword evidence="4" id="KW-0444">Lipid biosynthesis</keyword>
<name>A0A6A7BW62_9PEZI</name>
<keyword evidence="5" id="KW-0812">Transmembrane</keyword>
<evidence type="ECO:0000256" key="2">
    <source>
        <dbReference type="ARBA" id="ARBA00022679"/>
    </source>
</evidence>
<dbReference type="SMART" id="SM00563">
    <property type="entry name" value="PlsC"/>
    <property type="match status" value="1"/>
</dbReference>
<dbReference type="OrthoDB" id="202234at2759"/>
<keyword evidence="4" id="KW-1208">Phospholipid metabolism</keyword>
<dbReference type="GO" id="GO:0005783">
    <property type="term" value="C:endoplasmic reticulum"/>
    <property type="evidence" value="ECO:0007669"/>
    <property type="project" value="TreeGrafter"/>
</dbReference>
<protein>
    <recommendedName>
        <fullName evidence="4">1-acyl-sn-glycerol-3-phosphate acyltransferase</fullName>
        <ecNumber evidence="4">2.3.1.51</ecNumber>
    </recommendedName>
</protein>
<sequence>MDWYWAPIAIALLAITVTMLIWSGKALSLPALEYYGRMLASAFALTASAVIGIIASICLSFSGQRALGQWAGARAFKWTMWYVTGIEFVVSDPGNYHSIRPAVFVANHQSELDVLLLGYTFPKHCSMMAKSSLKYVPFLGWFMLLSKAVFIQRKSHTKALAAFAGAAEQMHTNKQSVFLFPEGTRSYSPSPTLLPFKKGAFHLAVQAQVPIVPVVAANYSHLFNTKKKTFKPGKVETKVLEPIQTKGLTKDDVNKLLNETREKMLEALISLS</sequence>
<keyword evidence="5" id="KW-1133">Transmembrane helix</keyword>
<keyword evidence="4" id="KW-0594">Phospholipid biosynthesis</keyword>
<keyword evidence="8" id="KW-1185">Reference proteome</keyword>
<evidence type="ECO:0000256" key="1">
    <source>
        <dbReference type="ARBA" id="ARBA00008655"/>
    </source>
</evidence>
<dbReference type="EMBL" id="MU006000">
    <property type="protein sequence ID" value="KAF2858955.1"/>
    <property type="molecule type" value="Genomic_DNA"/>
</dbReference>
<accession>A0A6A7BW62</accession>
<keyword evidence="2 4" id="KW-0808">Transferase</keyword>
<dbReference type="Pfam" id="PF01553">
    <property type="entry name" value="Acyltransferase"/>
    <property type="match status" value="1"/>
</dbReference>
<dbReference type="SUPFAM" id="SSF69593">
    <property type="entry name" value="Glycerol-3-phosphate (1)-acyltransferase"/>
    <property type="match status" value="1"/>
</dbReference>
<evidence type="ECO:0000256" key="5">
    <source>
        <dbReference type="SAM" id="Phobius"/>
    </source>
</evidence>
<dbReference type="CDD" id="cd07989">
    <property type="entry name" value="LPLAT_AGPAT-like"/>
    <property type="match status" value="1"/>
</dbReference>
<gene>
    <name evidence="7" type="ORF">K470DRAFT_282950</name>
</gene>
<dbReference type="AlphaFoldDB" id="A0A6A7BW62"/>
<feature type="transmembrane region" description="Helical" evidence="5">
    <location>
        <begin position="6"/>
        <end position="27"/>
    </location>
</feature>
<comment type="catalytic activity">
    <reaction evidence="4">
        <text>a 1-acyl-sn-glycero-3-phosphate + an acyl-CoA = a 1,2-diacyl-sn-glycero-3-phosphate + CoA</text>
        <dbReference type="Rhea" id="RHEA:19709"/>
        <dbReference type="ChEBI" id="CHEBI:57287"/>
        <dbReference type="ChEBI" id="CHEBI:57970"/>
        <dbReference type="ChEBI" id="CHEBI:58342"/>
        <dbReference type="ChEBI" id="CHEBI:58608"/>
        <dbReference type="EC" id="2.3.1.51"/>
    </reaction>
</comment>
<keyword evidence="3 4" id="KW-0012">Acyltransferase</keyword>
<dbReference type="InterPro" id="IPR002123">
    <property type="entry name" value="Plipid/glycerol_acylTrfase"/>
</dbReference>
<evidence type="ECO:0000313" key="7">
    <source>
        <dbReference type="EMBL" id="KAF2858955.1"/>
    </source>
</evidence>
<evidence type="ECO:0000256" key="4">
    <source>
        <dbReference type="RuleBase" id="RU361267"/>
    </source>
</evidence>
<evidence type="ECO:0000256" key="3">
    <source>
        <dbReference type="ARBA" id="ARBA00023315"/>
    </source>
</evidence>
<feature type="domain" description="Phospholipid/glycerol acyltransferase" evidence="6">
    <location>
        <begin position="102"/>
        <end position="219"/>
    </location>
</feature>
<organism evidence="7 8">
    <name type="scientific">Piedraia hortae CBS 480.64</name>
    <dbReference type="NCBI Taxonomy" id="1314780"/>
    <lineage>
        <taxon>Eukaryota</taxon>
        <taxon>Fungi</taxon>
        <taxon>Dikarya</taxon>
        <taxon>Ascomycota</taxon>
        <taxon>Pezizomycotina</taxon>
        <taxon>Dothideomycetes</taxon>
        <taxon>Dothideomycetidae</taxon>
        <taxon>Capnodiales</taxon>
        <taxon>Piedraiaceae</taxon>
        <taxon>Piedraia</taxon>
    </lineage>
</organism>
<dbReference type="GO" id="GO:0016020">
    <property type="term" value="C:membrane"/>
    <property type="evidence" value="ECO:0007669"/>
    <property type="project" value="InterPro"/>
</dbReference>
<comment type="similarity">
    <text evidence="1 4">Belongs to the 1-acyl-sn-glycerol-3-phosphate acyltransferase family.</text>
</comment>
<dbReference type="PANTHER" id="PTHR10434:SF11">
    <property type="entry name" value="1-ACYL-SN-GLYCEROL-3-PHOSPHATE ACYLTRANSFERASE"/>
    <property type="match status" value="1"/>
</dbReference>
<keyword evidence="4" id="KW-0443">Lipid metabolism</keyword>
<dbReference type="GO" id="GO:0003841">
    <property type="term" value="F:1-acylglycerol-3-phosphate O-acyltransferase activity"/>
    <property type="evidence" value="ECO:0007669"/>
    <property type="project" value="UniProtKB-UniRule"/>
</dbReference>
<dbReference type="Proteomes" id="UP000799421">
    <property type="component" value="Unassembled WGS sequence"/>
</dbReference>
<evidence type="ECO:0000313" key="8">
    <source>
        <dbReference type="Proteomes" id="UP000799421"/>
    </source>
</evidence>
<dbReference type="NCBIfam" id="TIGR00530">
    <property type="entry name" value="AGP_acyltrn"/>
    <property type="match status" value="1"/>
</dbReference>
<evidence type="ECO:0000259" key="6">
    <source>
        <dbReference type="SMART" id="SM00563"/>
    </source>
</evidence>